<accession>A0A3B3C0N1</accession>
<dbReference type="SMART" id="SM01415">
    <property type="entry name" value="DUF106"/>
    <property type="match status" value="1"/>
</dbReference>
<evidence type="ECO:0000256" key="1">
    <source>
        <dbReference type="ARBA" id="ARBA00004141"/>
    </source>
</evidence>
<evidence type="ECO:0000256" key="8">
    <source>
        <dbReference type="SAM" id="Phobius"/>
    </source>
</evidence>
<proteinExistence type="inferred from homology"/>
<reference evidence="9" key="2">
    <citation type="submission" date="2025-09" db="UniProtKB">
        <authorList>
            <consortium name="Ensembl"/>
        </authorList>
    </citation>
    <scope>IDENTIFICATION</scope>
</reference>
<evidence type="ECO:0000256" key="7">
    <source>
        <dbReference type="PIRNR" id="PIRNR010045"/>
    </source>
</evidence>
<dbReference type="Ensembl" id="ENSOMET00000018448.1">
    <property type="protein sequence ID" value="ENSOMEP00000011385.1"/>
    <property type="gene ID" value="ENSOMEG00000012695.1"/>
</dbReference>
<evidence type="ECO:0000256" key="4">
    <source>
        <dbReference type="ARBA" id="ARBA00022692"/>
    </source>
</evidence>
<keyword evidence="5 8" id="KW-1133">Transmembrane helix</keyword>
<dbReference type="PANTHER" id="PTHR13116">
    <property type="entry name" value="ER MEMBRANE PROTEIN COMPLEX SUBUNIT 3"/>
    <property type="match status" value="1"/>
</dbReference>
<comment type="similarity">
    <text evidence="2 7">Belongs to the EMC3 family.</text>
</comment>
<dbReference type="InterPro" id="IPR002809">
    <property type="entry name" value="EMC3/TMCO1"/>
</dbReference>
<comment type="subcellular location">
    <subcellularLocation>
        <location evidence="1">Membrane</location>
        <topology evidence="1">Multi-pass membrane protein</topology>
    </subcellularLocation>
</comment>
<dbReference type="Pfam" id="PF01956">
    <property type="entry name" value="EMC3_TMCO1"/>
    <property type="match status" value="1"/>
</dbReference>
<dbReference type="InterPro" id="IPR008568">
    <property type="entry name" value="EMC3"/>
</dbReference>
<feature type="transmembrane region" description="Helical" evidence="8">
    <location>
        <begin position="116"/>
        <end position="136"/>
    </location>
</feature>
<keyword evidence="10" id="KW-1185">Reference proteome</keyword>
<dbReference type="GO" id="GO:0034975">
    <property type="term" value="P:protein folding in endoplasmic reticulum"/>
    <property type="evidence" value="ECO:0007669"/>
    <property type="project" value="TreeGrafter"/>
</dbReference>
<evidence type="ECO:0000256" key="6">
    <source>
        <dbReference type="ARBA" id="ARBA00023136"/>
    </source>
</evidence>
<name>A0A3B3C0N1_ORYME</name>
<dbReference type="PANTHER" id="PTHR13116:SF11">
    <property type="entry name" value="ER MEMBRANE PROTEIN COMPLEX SUBUNIT 3"/>
    <property type="match status" value="1"/>
</dbReference>
<dbReference type="GeneTree" id="ENSGT00390000005780"/>
<organism evidence="9 10">
    <name type="scientific">Oryzias melastigma</name>
    <name type="common">Marine medaka</name>
    <dbReference type="NCBI Taxonomy" id="30732"/>
    <lineage>
        <taxon>Eukaryota</taxon>
        <taxon>Metazoa</taxon>
        <taxon>Chordata</taxon>
        <taxon>Craniata</taxon>
        <taxon>Vertebrata</taxon>
        <taxon>Euteleostomi</taxon>
        <taxon>Actinopterygii</taxon>
        <taxon>Neopterygii</taxon>
        <taxon>Teleostei</taxon>
        <taxon>Neoteleostei</taxon>
        <taxon>Acanthomorphata</taxon>
        <taxon>Ovalentaria</taxon>
        <taxon>Atherinomorphae</taxon>
        <taxon>Beloniformes</taxon>
        <taxon>Adrianichthyidae</taxon>
        <taxon>Oryziinae</taxon>
        <taxon>Oryzias</taxon>
    </lineage>
</organism>
<evidence type="ECO:0000313" key="10">
    <source>
        <dbReference type="Proteomes" id="UP000261560"/>
    </source>
</evidence>
<dbReference type="GO" id="GO:0072546">
    <property type="term" value="C:EMC complex"/>
    <property type="evidence" value="ECO:0007669"/>
    <property type="project" value="TreeGrafter"/>
</dbReference>
<dbReference type="PIRSF" id="PIRSF010045">
    <property type="entry name" value="DUF850_TM_euk"/>
    <property type="match status" value="1"/>
</dbReference>
<feature type="transmembrane region" description="Helical" evidence="8">
    <location>
        <begin position="12"/>
        <end position="34"/>
    </location>
</feature>
<dbReference type="Proteomes" id="UP000261560">
    <property type="component" value="Unplaced"/>
</dbReference>
<evidence type="ECO:0000256" key="2">
    <source>
        <dbReference type="ARBA" id="ARBA00005376"/>
    </source>
</evidence>
<dbReference type="OMA" id="KDMDPRW"/>
<dbReference type="PaxDb" id="30732-ENSOMEP00000011385"/>
<evidence type="ECO:0000256" key="5">
    <source>
        <dbReference type="ARBA" id="ARBA00022989"/>
    </source>
</evidence>
<dbReference type="STRING" id="30732.ENSOMEP00000011385"/>
<evidence type="ECO:0000313" key="9">
    <source>
        <dbReference type="Ensembl" id="ENSOMEP00000011385.1"/>
    </source>
</evidence>
<comment type="subunit">
    <text evidence="7">Component of the ER membrane protein complex (EMC).</text>
</comment>
<keyword evidence="4 8" id="KW-0812">Transmembrane</keyword>
<keyword evidence="6 8" id="KW-0472">Membrane</keyword>
<sequence length="256" mass="28999">MAGPELLLDSSIRMWVVLPIVYITFFVGVLRHYVTQLLHSDKKVDLEQVSDSQLSVEDCVSDGAVCFVQSFAMRKHYFNNAETGFFKTVKRKVVPKNPMTDSSMLTDMMKGNLTNVLPMIVIGGWINWAFSGFVITKVPFPLTLRFKPMLQRGIDLLSLDASWVSSASWYFLNVFGLRSMYSLILGQDNAADQSRIMQDQMTGAAMAMPPDPNKAFKSEWEALEIVEHKWALENVEDELMSRDLNFGNLFSGDMKI</sequence>
<protein>
    <recommendedName>
        <fullName evidence="3 7">ER membrane protein complex subunit 3</fullName>
    </recommendedName>
</protein>
<reference evidence="9" key="1">
    <citation type="submission" date="2025-08" db="UniProtKB">
        <authorList>
            <consortium name="Ensembl"/>
        </authorList>
    </citation>
    <scope>IDENTIFICATION</scope>
</reference>
<dbReference type="AlphaFoldDB" id="A0A3B3C0N1"/>
<evidence type="ECO:0000256" key="3">
    <source>
        <dbReference type="ARBA" id="ARBA00020822"/>
    </source>
</evidence>